<evidence type="ECO:0000313" key="1">
    <source>
        <dbReference type="EMBL" id="VEB58264.1"/>
    </source>
</evidence>
<dbReference type="GO" id="GO:0016746">
    <property type="term" value="F:acyltransferase activity"/>
    <property type="evidence" value="ECO:0007669"/>
    <property type="project" value="UniProtKB-KW"/>
</dbReference>
<evidence type="ECO:0000313" key="2">
    <source>
        <dbReference type="Proteomes" id="UP000269208"/>
    </source>
</evidence>
<dbReference type="EC" id="2.3.1.-" evidence="1"/>
<sequence length="97" mass="10747">MCAGFFVLCETQTSLHYSQFLFASADPGKAWKPKKNNSEYIPEFEKSFRYPQYWGRLVGRGGNGGDRINTGIIPRPFAGDAGAFLPDGWGRVLVAGR</sequence>
<organism evidence="1 2">
    <name type="scientific">Salmonella enterica I</name>
    <dbReference type="NCBI Taxonomy" id="59201"/>
    <lineage>
        <taxon>Bacteria</taxon>
        <taxon>Pseudomonadati</taxon>
        <taxon>Pseudomonadota</taxon>
        <taxon>Gammaproteobacteria</taxon>
        <taxon>Enterobacterales</taxon>
        <taxon>Enterobacteriaceae</taxon>
        <taxon>Salmonella</taxon>
    </lineage>
</organism>
<accession>A0A447U1K9</accession>
<keyword evidence="1" id="KW-0012">Acyltransferase</keyword>
<gene>
    <name evidence="1" type="primary">msbB_1</name>
    <name evidence="1" type="ORF">NCTC6754_05325</name>
</gene>
<keyword evidence="1" id="KW-0808">Transferase</keyword>
<dbReference type="EMBL" id="LR134190">
    <property type="protein sequence ID" value="VEB58264.1"/>
    <property type="molecule type" value="Genomic_DNA"/>
</dbReference>
<proteinExistence type="predicted"/>
<reference evidence="1 2" key="1">
    <citation type="submission" date="2018-12" db="EMBL/GenBank/DDBJ databases">
        <authorList>
            <consortium name="Pathogen Informatics"/>
        </authorList>
    </citation>
    <scope>NUCLEOTIDE SEQUENCE [LARGE SCALE GENOMIC DNA]</scope>
    <source>
        <strain evidence="1 2">NCTC6754</strain>
    </source>
</reference>
<dbReference type="Proteomes" id="UP000269208">
    <property type="component" value="Chromosome"/>
</dbReference>
<dbReference type="AlphaFoldDB" id="A0A447U1K9"/>
<name>A0A447U1K9_SALET</name>
<protein>
    <submittedName>
        <fullName evidence="1">Lipid A biosynthesis (KDO)2-(Lauroyl)-lipid IVA acyltransferase</fullName>
        <ecNumber evidence="1">2.3.1.-</ecNumber>
    </submittedName>
</protein>